<dbReference type="SUPFAM" id="SSF49464">
    <property type="entry name" value="Carboxypeptidase regulatory domain-like"/>
    <property type="match status" value="2"/>
</dbReference>
<feature type="domain" description="Fibronectin type-III" evidence="1">
    <location>
        <begin position="723"/>
        <end position="815"/>
    </location>
</feature>
<dbReference type="PROSITE" id="PS00018">
    <property type="entry name" value="EF_HAND_1"/>
    <property type="match status" value="1"/>
</dbReference>
<dbReference type="PROSITE" id="PS50853">
    <property type="entry name" value="FN3"/>
    <property type="match status" value="4"/>
</dbReference>
<feature type="domain" description="Fibronectin type-III" evidence="1">
    <location>
        <begin position="1012"/>
        <end position="1104"/>
    </location>
</feature>
<feature type="domain" description="Fibronectin type-III" evidence="1">
    <location>
        <begin position="1227"/>
        <end position="1316"/>
    </location>
</feature>
<proteinExistence type="predicted"/>
<dbReference type="PANTHER" id="PTHR46957">
    <property type="entry name" value="CYTOKINE RECEPTOR"/>
    <property type="match status" value="1"/>
</dbReference>
<dbReference type="InterPro" id="IPR050713">
    <property type="entry name" value="RTP_Phos/Ushers"/>
</dbReference>
<dbReference type="InterPro" id="IPR008969">
    <property type="entry name" value="CarboxyPept-like_regulatory"/>
</dbReference>
<dbReference type="InterPro" id="IPR036116">
    <property type="entry name" value="FN3_sf"/>
</dbReference>
<dbReference type="CDD" id="cd00063">
    <property type="entry name" value="FN3"/>
    <property type="match status" value="4"/>
</dbReference>
<evidence type="ECO:0000313" key="2">
    <source>
        <dbReference type="EMBL" id="TGU74432.1"/>
    </source>
</evidence>
<dbReference type="RefSeq" id="WP_135868762.1">
    <property type="nucleotide sequence ID" value="NZ_SRSC01000001.1"/>
</dbReference>
<organism evidence="2 3">
    <name type="scientific">Geomonas terrae</name>
    <dbReference type="NCBI Taxonomy" id="2562681"/>
    <lineage>
        <taxon>Bacteria</taxon>
        <taxon>Pseudomonadati</taxon>
        <taxon>Thermodesulfobacteriota</taxon>
        <taxon>Desulfuromonadia</taxon>
        <taxon>Geobacterales</taxon>
        <taxon>Geobacteraceae</taxon>
        <taxon>Geomonas</taxon>
    </lineage>
</organism>
<dbReference type="EMBL" id="SRSC01000001">
    <property type="protein sequence ID" value="TGU74432.1"/>
    <property type="molecule type" value="Genomic_DNA"/>
</dbReference>
<sequence length="1374" mass="142772">MLLVTVNPAFAWTVAGTVYGGSAPLEGVTVTAFKASDQSEAGKSTTGTGGGYSIALENGTYNLTIAPPLSSNLGNSVVNGVVVSGGDVTQNVVLVQTANYLSGVVRTGSGVAVGRVFVKAVDQASGTLVGQQVTNERGEYSIPVSTGTYRIDILGGAGVYDSGACDGYCIPSVPAPQYFEYVSILSNLSVAGDMTQDITLPLVTLSGKCTDANGVAVAGVKITQASRSVYPEPDNYQKYVSSFSNIPYFPVVESDASGNYVLGMIEGAGYSLTVTPPPGSVFSQSVVNNVNVSGPTKLDIMLQRANYLSGVVRTGSGTVVGRVFVKAVDQASGTLVGQQVTNDRGEYSIPVSAGTYRIDILGGAGVYDSGACDGYCIPSVPAPQYFEYVSILSNLSVAGDMTQDITLPLVTLSGKCTDANGVAVAGVKITQASRSVYPEPDNYQKYVSSFSNIPYFPVVESDASGNYVLGMIEGAGYSLTVTPPPGGAFSQSVVNNVNVSGPTKLDIILQRANYLSGVVRTGSGTVVGRVFVKAVDQASGTLVGQQVTNERGEYSIPVSTGTYRIDILGGAGVYDSGACDGYCIPSVPAPQYFEYVSILSNLSVAGDMTQDITLPLVTLSGKCTDANGVAVAGVKITQASRSVYPEPDNYQKYVSSFSNIPYFPVVESDDSGNYVLGMIEGTGYSLTVTPPSGSGFSQTVINGVNATKSLLQNVILVMPDAAAPVIISGPLVSSSTDSTATIEWETNEPAKGGVLVGAAFPPAQLSAEMSLAVKHVLPLTGLSPNTTYYIQVTATDVAGNGPTSSKIISFSTKPVPDTVPPVVLTGPVIVNITHESAAVEWTTNEPSTGTVFYGTTTPDKAVADTALATVHRVLLAGLTPETLYTLKLDAVDAVNNGPTSTGTSSFRTLALPDTTAPRIVEGPMAVNVSDTGATIIWKTDEPATSGVSWNDGTAYGLLSDDSLGTSHAMRVTGLKAQTAYSFIVSSKDGFGNGPTLSQAAGFTTLPTPDQKPPVIILQPVVKNVNHQMALIYWETDEPSDSVIEFGTTTSFDSTDAKAELQTKHNRPLTGLVPGTTYFFRVLATDASGNGPAASQTYSFTTDLIPSSDPPVLTQAPEIVYANDTSATVYFETDKPCDTVVEYGEGVSITNRQSDGTKLDKHQVTITNLAPNTPYGMEISCTDINGNSLKRALSGQVTSVAKKVSALADVGGAGFVTKTVSDTTAPGITALPTVTALSPNQATVVWSTDEIADSMVSYNVDGTEVILTAGDIAKTFSHSLVLTNLTAGSTYRFTVRSVDPAGNAMTSSGYAFTTPLTVPGDACRNDDGTVRPFNVQSVINMFLGLKGAAPCADVDNNGKVGIAELRRMIDTYLGR</sequence>
<protein>
    <recommendedName>
        <fullName evidence="1">Fibronectin type-III domain-containing protein</fullName>
    </recommendedName>
</protein>
<dbReference type="InterPro" id="IPR015914">
    <property type="entry name" value="PAPs_N"/>
</dbReference>
<evidence type="ECO:0000313" key="3">
    <source>
        <dbReference type="Proteomes" id="UP000306416"/>
    </source>
</evidence>
<dbReference type="SUPFAM" id="SSF49265">
    <property type="entry name" value="Fibronectin type III"/>
    <property type="match status" value="3"/>
</dbReference>
<dbReference type="PANTHER" id="PTHR46957:SF3">
    <property type="entry name" value="CYTOKINE RECEPTOR"/>
    <property type="match status" value="1"/>
</dbReference>
<comment type="caution">
    <text evidence="2">The sequence shown here is derived from an EMBL/GenBank/DDBJ whole genome shotgun (WGS) entry which is preliminary data.</text>
</comment>
<dbReference type="GO" id="GO:0003993">
    <property type="term" value="F:acid phosphatase activity"/>
    <property type="evidence" value="ECO:0007669"/>
    <property type="project" value="InterPro"/>
</dbReference>
<dbReference type="InterPro" id="IPR013783">
    <property type="entry name" value="Ig-like_fold"/>
</dbReference>
<dbReference type="GO" id="GO:0046872">
    <property type="term" value="F:metal ion binding"/>
    <property type="evidence" value="ECO:0007669"/>
    <property type="project" value="InterPro"/>
</dbReference>
<dbReference type="GO" id="GO:0016020">
    <property type="term" value="C:membrane"/>
    <property type="evidence" value="ECO:0007669"/>
    <property type="project" value="UniProtKB-SubCell"/>
</dbReference>
<keyword evidence="3" id="KW-1185">Reference proteome</keyword>
<dbReference type="Gene3D" id="2.60.40.10">
    <property type="entry name" value="Immunoglobulins"/>
    <property type="match status" value="5"/>
</dbReference>
<dbReference type="InterPro" id="IPR018247">
    <property type="entry name" value="EF_Hand_1_Ca_BS"/>
</dbReference>
<feature type="domain" description="Fibronectin type-III" evidence="1">
    <location>
        <begin position="820"/>
        <end position="911"/>
    </location>
</feature>
<dbReference type="InterPro" id="IPR003961">
    <property type="entry name" value="FN3_dom"/>
</dbReference>
<dbReference type="SMART" id="SM00060">
    <property type="entry name" value="FN3"/>
    <property type="match status" value="6"/>
</dbReference>
<gene>
    <name evidence="2" type="ORF">E4633_02920</name>
</gene>
<evidence type="ECO:0000259" key="1">
    <source>
        <dbReference type="PROSITE" id="PS50853"/>
    </source>
</evidence>
<dbReference type="Proteomes" id="UP000306416">
    <property type="component" value="Unassembled WGS sequence"/>
</dbReference>
<accession>A0A4V3P075</accession>
<name>A0A4V3P075_9BACT</name>
<dbReference type="Pfam" id="PF16656">
    <property type="entry name" value="Pur_ac_phosph_N"/>
    <property type="match status" value="1"/>
</dbReference>
<reference evidence="2 3" key="1">
    <citation type="submission" date="2019-04" db="EMBL/GenBank/DDBJ databases">
        <title>Geobacter oryzae sp. nov., ferric-reducing bacteria isolated from paddy soil.</title>
        <authorList>
            <person name="Xu Z."/>
            <person name="Masuda Y."/>
            <person name="Itoh H."/>
            <person name="Senoo K."/>
        </authorList>
    </citation>
    <scope>NUCLEOTIDE SEQUENCE [LARGE SCALE GENOMIC DNA]</scope>
    <source>
        <strain evidence="2 3">Red111</strain>
    </source>
</reference>